<dbReference type="PANTHER" id="PTHR34107">
    <property type="entry name" value="SLL0198 PROTEIN-RELATED"/>
    <property type="match status" value="1"/>
</dbReference>
<keyword evidence="2" id="KW-0378">Hydrolase</keyword>
<keyword evidence="3" id="KW-1185">Reference proteome</keyword>
<protein>
    <submittedName>
        <fullName evidence="2">Uma2 family endonuclease</fullName>
    </submittedName>
</protein>
<name>A0A5S4ZNH3_9FIRM</name>
<dbReference type="Gene3D" id="3.90.1570.10">
    <property type="entry name" value="tt1808, chain A"/>
    <property type="match status" value="1"/>
</dbReference>
<dbReference type="AlphaFoldDB" id="A0A5S4ZNH3"/>
<gene>
    <name evidence="2" type="ORF">LX24_02712</name>
</gene>
<sequence length="186" mass="21350">MSVILSDRVYTVWDYMQLDDGNRYELIGGKLVMVPRPRPKHQRVSGKIFYQIEDFLKKNFLGVVIQEVDVILGSDVVAPDLLFIAKDRLDLVGELNIQGAPDLVIEILSPSSASIDRRKKRKLYLASGVKEYWMVDPDQELVEVLVAEEKEWRWAGIFDREDILTTALLPGLEIRLSEVFKGFNVR</sequence>
<dbReference type="EMBL" id="VNHM01000020">
    <property type="protein sequence ID" value="TYO93273.1"/>
    <property type="molecule type" value="Genomic_DNA"/>
</dbReference>
<reference evidence="2 3" key="1">
    <citation type="submission" date="2019-07" db="EMBL/GenBank/DDBJ databases">
        <title>Genomic Encyclopedia of Type Strains, Phase I: the one thousand microbial genomes (KMG-I) project.</title>
        <authorList>
            <person name="Kyrpides N."/>
        </authorList>
    </citation>
    <scope>NUCLEOTIDE SEQUENCE [LARGE SCALE GENOMIC DNA]</scope>
    <source>
        <strain evidence="2 3">DSM 6562</strain>
    </source>
</reference>
<dbReference type="RefSeq" id="WP_166512648.1">
    <property type="nucleotide sequence ID" value="NZ_VNHM01000020.1"/>
</dbReference>
<dbReference type="Proteomes" id="UP000323166">
    <property type="component" value="Unassembled WGS sequence"/>
</dbReference>
<dbReference type="InterPro" id="IPR011335">
    <property type="entry name" value="Restrct_endonuc-II-like"/>
</dbReference>
<dbReference type="Pfam" id="PF05685">
    <property type="entry name" value="Uma2"/>
    <property type="match status" value="1"/>
</dbReference>
<evidence type="ECO:0000259" key="1">
    <source>
        <dbReference type="Pfam" id="PF05685"/>
    </source>
</evidence>
<evidence type="ECO:0000313" key="2">
    <source>
        <dbReference type="EMBL" id="TYO93273.1"/>
    </source>
</evidence>
<dbReference type="PANTHER" id="PTHR34107:SF4">
    <property type="entry name" value="SLL1222 PROTEIN"/>
    <property type="match status" value="1"/>
</dbReference>
<dbReference type="GO" id="GO:0004519">
    <property type="term" value="F:endonuclease activity"/>
    <property type="evidence" value="ECO:0007669"/>
    <property type="project" value="UniProtKB-KW"/>
</dbReference>
<feature type="domain" description="Putative restriction endonuclease" evidence="1">
    <location>
        <begin position="14"/>
        <end position="176"/>
    </location>
</feature>
<keyword evidence="2" id="KW-0540">Nuclease</keyword>
<dbReference type="InterPro" id="IPR008538">
    <property type="entry name" value="Uma2"/>
</dbReference>
<organism evidence="2 3">
    <name type="scientific">Desulfallas thermosapovorans DSM 6562</name>
    <dbReference type="NCBI Taxonomy" id="1121431"/>
    <lineage>
        <taxon>Bacteria</taxon>
        <taxon>Bacillati</taxon>
        <taxon>Bacillota</taxon>
        <taxon>Clostridia</taxon>
        <taxon>Eubacteriales</taxon>
        <taxon>Desulfallaceae</taxon>
        <taxon>Desulfallas</taxon>
    </lineage>
</organism>
<proteinExistence type="predicted"/>
<keyword evidence="2" id="KW-0255">Endonuclease</keyword>
<accession>A0A5S4ZNH3</accession>
<dbReference type="InterPro" id="IPR012296">
    <property type="entry name" value="Nuclease_put_TT1808"/>
</dbReference>
<dbReference type="SUPFAM" id="SSF52980">
    <property type="entry name" value="Restriction endonuclease-like"/>
    <property type="match status" value="1"/>
</dbReference>
<comment type="caution">
    <text evidence="2">The sequence shown here is derived from an EMBL/GenBank/DDBJ whole genome shotgun (WGS) entry which is preliminary data.</text>
</comment>
<evidence type="ECO:0000313" key="3">
    <source>
        <dbReference type="Proteomes" id="UP000323166"/>
    </source>
</evidence>
<dbReference type="CDD" id="cd06260">
    <property type="entry name" value="DUF820-like"/>
    <property type="match status" value="1"/>
</dbReference>